<accession>A0A2H3JCI1</accession>
<sequence length="541" mass="58547">MAEDSKNIPIIGAGLSGRHTRQNAWFLTMSNLLSATSVPRRHVILVFGVPTYQDLIPLLLSGHYAHSLVILATHQPPDIPHIILPALRVLLLSTPLSAEKSDAARYLDVMARAERIAYAWRKHGGSGISEVPEEDEVGFRPDPHSPRRASGSDMEMARTTPTKSMQSSPKRSFDALINFIATDVPDHAVLKQTVLITAISRPFMSTETPNSTSYSGAYAKCKSLFGTIHVHSGHRRSQSAIIPNTHLEGLFNFKSSVVNPLSPTTSPHVIHLLPRSAAQQPRLSLKLVENMEAFLSAFAATADLSGVRESDILGTARAFIMYAPTFGAALDCALSRHDTQTRSGFIGDGWGCEWTVADVVLSGALDDAVNLVGDKSVPSDGRAWISDPADIVLMQTAGHARTFDATTGSALNKQSRREGIYVPAPEAAREPEKAPVQRPETPYSLYSTSYGHSLIGSSPPSFHEVSRTADDPSSIVHSDMSPPTAFPATAAEVQTDMKDKKSWGAGIPRRISIEKVQSLLSVWKELSAKRRPATEKGEVSA</sequence>
<feature type="region of interest" description="Disordered" evidence="1">
    <location>
        <begin position="458"/>
        <end position="483"/>
    </location>
</feature>
<proteinExistence type="predicted"/>
<feature type="region of interest" description="Disordered" evidence="1">
    <location>
        <begin position="129"/>
        <end position="168"/>
    </location>
</feature>
<dbReference type="OrthoDB" id="3265311at2759"/>
<feature type="compositionally biased region" description="Polar residues" evidence="1">
    <location>
        <begin position="159"/>
        <end position="168"/>
    </location>
</feature>
<evidence type="ECO:0000313" key="3">
    <source>
        <dbReference type="Proteomes" id="UP000218811"/>
    </source>
</evidence>
<keyword evidence="3" id="KW-1185">Reference proteome</keyword>
<dbReference type="EMBL" id="KB467843">
    <property type="protein sequence ID" value="PCH35388.1"/>
    <property type="molecule type" value="Genomic_DNA"/>
</dbReference>
<dbReference type="STRING" id="742152.A0A2H3JCI1"/>
<evidence type="ECO:0000313" key="2">
    <source>
        <dbReference type="EMBL" id="PCH35388.1"/>
    </source>
</evidence>
<protein>
    <submittedName>
        <fullName evidence="2">Uncharacterized protein</fullName>
    </submittedName>
</protein>
<gene>
    <name evidence="2" type="ORF">WOLCODRAFT_145799</name>
</gene>
<dbReference type="AlphaFoldDB" id="A0A2H3JCI1"/>
<name>A0A2H3JCI1_WOLCO</name>
<dbReference type="Proteomes" id="UP000218811">
    <property type="component" value="Unassembled WGS sequence"/>
</dbReference>
<dbReference type="OMA" id="PDIPHIV"/>
<reference evidence="2 3" key="1">
    <citation type="journal article" date="2012" name="Science">
        <title>The Paleozoic origin of enzymatic lignin decomposition reconstructed from 31 fungal genomes.</title>
        <authorList>
            <person name="Floudas D."/>
            <person name="Binder M."/>
            <person name="Riley R."/>
            <person name="Barry K."/>
            <person name="Blanchette R.A."/>
            <person name="Henrissat B."/>
            <person name="Martinez A.T."/>
            <person name="Otillar R."/>
            <person name="Spatafora J.W."/>
            <person name="Yadav J.S."/>
            <person name="Aerts A."/>
            <person name="Benoit I."/>
            <person name="Boyd A."/>
            <person name="Carlson A."/>
            <person name="Copeland A."/>
            <person name="Coutinho P.M."/>
            <person name="de Vries R.P."/>
            <person name="Ferreira P."/>
            <person name="Findley K."/>
            <person name="Foster B."/>
            <person name="Gaskell J."/>
            <person name="Glotzer D."/>
            <person name="Gorecki P."/>
            <person name="Heitman J."/>
            <person name="Hesse C."/>
            <person name="Hori C."/>
            <person name="Igarashi K."/>
            <person name="Jurgens J.A."/>
            <person name="Kallen N."/>
            <person name="Kersten P."/>
            <person name="Kohler A."/>
            <person name="Kuees U."/>
            <person name="Kumar T.K.A."/>
            <person name="Kuo A."/>
            <person name="LaButti K."/>
            <person name="Larrondo L.F."/>
            <person name="Lindquist E."/>
            <person name="Ling A."/>
            <person name="Lombard V."/>
            <person name="Lucas S."/>
            <person name="Lundell T."/>
            <person name="Martin R."/>
            <person name="McLaughlin D.J."/>
            <person name="Morgenstern I."/>
            <person name="Morin E."/>
            <person name="Murat C."/>
            <person name="Nagy L.G."/>
            <person name="Nolan M."/>
            <person name="Ohm R.A."/>
            <person name="Patyshakuliyeva A."/>
            <person name="Rokas A."/>
            <person name="Ruiz-Duenas F.J."/>
            <person name="Sabat G."/>
            <person name="Salamov A."/>
            <person name="Samejima M."/>
            <person name="Schmutz J."/>
            <person name="Slot J.C."/>
            <person name="St John F."/>
            <person name="Stenlid J."/>
            <person name="Sun H."/>
            <person name="Sun S."/>
            <person name="Syed K."/>
            <person name="Tsang A."/>
            <person name="Wiebenga A."/>
            <person name="Young D."/>
            <person name="Pisabarro A."/>
            <person name="Eastwood D.C."/>
            <person name="Martin F."/>
            <person name="Cullen D."/>
            <person name="Grigoriev I.V."/>
            <person name="Hibbett D.S."/>
        </authorList>
    </citation>
    <scope>NUCLEOTIDE SEQUENCE [LARGE SCALE GENOMIC DNA]</scope>
    <source>
        <strain evidence="2 3">MD-104</strain>
    </source>
</reference>
<organism evidence="2 3">
    <name type="scientific">Wolfiporia cocos (strain MD-104)</name>
    <name type="common">Brown rot fungus</name>
    <dbReference type="NCBI Taxonomy" id="742152"/>
    <lineage>
        <taxon>Eukaryota</taxon>
        <taxon>Fungi</taxon>
        <taxon>Dikarya</taxon>
        <taxon>Basidiomycota</taxon>
        <taxon>Agaricomycotina</taxon>
        <taxon>Agaricomycetes</taxon>
        <taxon>Polyporales</taxon>
        <taxon>Phaeolaceae</taxon>
        <taxon>Wolfiporia</taxon>
    </lineage>
</organism>
<evidence type="ECO:0000256" key="1">
    <source>
        <dbReference type="SAM" id="MobiDB-lite"/>
    </source>
</evidence>